<dbReference type="InterPro" id="IPR007374">
    <property type="entry name" value="ASCH_domain"/>
</dbReference>
<reference evidence="2 3" key="1">
    <citation type="journal article" date="2019" name="Int. J. Syst. Evol. Microbiol.">
        <title>Faecalibacillus intestinalis gen. nov., sp. nov. and Faecalibacillus faecis sp. nov., isolated from human faeces.</title>
        <authorList>
            <person name="Seo B."/>
            <person name="Jeon K."/>
            <person name="Baek I."/>
            <person name="Lee Y.M."/>
            <person name="Baek K."/>
            <person name="Ko G."/>
        </authorList>
    </citation>
    <scope>NUCLEOTIDE SEQUENCE [LARGE SCALE GENOMIC DNA]</scope>
    <source>
        <strain evidence="2 3">SNUG30099</strain>
    </source>
</reference>
<dbReference type="AlphaFoldDB" id="A0A2T3G514"/>
<feature type="domain" description="ASCH" evidence="1">
    <location>
        <begin position="25"/>
        <end position="148"/>
    </location>
</feature>
<evidence type="ECO:0000313" key="2">
    <source>
        <dbReference type="EMBL" id="PST42626.1"/>
    </source>
</evidence>
<dbReference type="PIRSF" id="PIRSF021320">
    <property type="entry name" value="DUF984"/>
    <property type="match status" value="1"/>
</dbReference>
<proteinExistence type="predicted"/>
<evidence type="ECO:0000313" key="3">
    <source>
        <dbReference type="Proteomes" id="UP000240974"/>
    </source>
</evidence>
<dbReference type="InterPro" id="IPR015947">
    <property type="entry name" value="PUA-like_sf"/>
</dbReference>
<name>A0A2T3G514_9FIRM</name>
<comment type="caution">
    <text evidence="2">The sequence shown here is derived from an EMBL/GenBank/DDBJ whole genome shotgun (WGS) entry which is preliminary data.</text>
</comment>
<dbReference type="EMBL" id="PYLQ01000004">
    <property type="protein sequence ID" value="PST42626.1"/>
    <property type="molecule type" value="Genomic_DNA"/>
</dbReference>
<gene>
    <name evidence="2" type="ORF">C7U54_04980</name>
</gene>
<dbReference type="PANTHER" id="PTHR39203:SF1">
    <property type="entry name" value="CYTOPLASMIC PROTEIN"/>
    <property type="match status" value="1"/>
</dbReference>
<dbReference type="Gene3D" id="3.10.400.10">
    <property type="entry name" value="Sulfate adenylyltransferase"/>
    <property type="match status" value="1"/>
</dbReference>
<keyword evidence="3" id="KW-1185">Reference proteome</keyword>
<dbReference type="SMART" id="SM01022">
    <property type="entry name" value="ASCH"/>
    <property type="match status" value="1"/>
</dbReference>
<evidence type="ECO:0000259" key="1">
    <source>
        <dbReference type="SMART" id="SM01022"/>
    </source>
</evidence>
<accession>A0A2T3G514</accession>
<organism evidence="2 3">
    <name type="scientific">Faecalibacillus intestinalis</name>
    <dbReference type="NCBI Taxonomy" id="1982626"/>
    <lineage>
        <taxon>Bacteria</taxon>
        <taxon>Bacillati</taxon>
        <taxon>Bacillota</taxon>
        <taxon>Erysipelotrichia</taxon>
        <taxon>Erysipelotrichales</taxon>
        <taxon>Coprobacillaceae</taxon>
        <taxon>Faecalibacillus</taxon>
    </lineage>
</organism>
<dbReference type="CDD" id="cd06553">
    <property type="entry name" value="ASCH_Ef3133_like"/>
    <property type="match status" value="1"/>
</dbReference>
<dbReference type="InterPro" id="IPR009326">
    <property type="entry name" value="DUF984"/>
</dbReference>
<dbReference type="PANTHER" id="PTHR39203">
    <property type="entry name" value="CYTOPLASMIC PROTEIN-RELATED"/>
    <property type="match status" value="1"/>
</dbReference>
<dbReference type="Proteomes" id="UP000240974">
    <property type="component" value="Unassembled WGS sequence"/>
</dbReference>
<protein>
    <submittedName>
        <fullName evidence="2">RNA-binding protein</fullName>
    </submittedName>
</protein>
<dbReference type="Pfam" id="PF04266">
    <property type="entry name" value="ASCH"/>
    <property type="match status" value="1"/>
</dbReference>
<dbReference type="SUPFAM" id="SSF88697">
    <property type="entry name" value="PUA domain-like"/>
    <property type="match status" value="1"/>
</dbReference>
<sequence length="149" mass="17212">MTGEKMWQEYCLLTNMDINTRHDLWKFFNGGIFADELANLIIADTKKATSSTKLSYEINEEELPQRGTYSVILFDNDEAACIIRDTKVSIVPFSKVSAAHAYKEGEDDRGLEKWREVHFRTFALDYKAAGQSFDENCDCVLEEFEVVYR</sequence>